<proteinExistence type="predicted"/>
<keyword evidence="2" id="KW-1185">Reference proteome</keyword>
<dbReference type="Proteomes" id="UP001055879">
    <property type="component" value="Linkage Group LG01"/>
</dbReference>
<protein>
    <submittedName>
        <fullName evidence="1">Uncharacterized protein</fullName>
    </submittedName>
</protein>
<dbReference type="EMBL" id="CM042047">
    <property type="protein sequence ID" value="KAI3769570.1"/>
    <property type="molecule type" value="Genomic_DNA"/>
</dbReference>
<reference evidence="2" key="1">
    <citation type="journal article" date="2022" name="Mol. Ecol. Resour.">
        <title>The genomes of chicory, endive, great burdock and yacon provide insights into Asteraceae palaeo-polyploidization history and plant inulin production.</title>
        <authorList>
            <person name="Fan W."/>
            <person name="Wang S."/>
            <person name="Wang H."/>
            <person name="Wang A."/>
            <person name="Jiang F."/>
            <person name="Liu H."/>
            <person name="Zhao H."/>
            <person name="Xu D."/>
            <person name="Zhang Y."/>
        </authorList>
    </citation>
    <scope>NUCLEOTIDE SEQUENCE [LARGE SCALE GENOMIC DNA]</scope>
    <source>
        <strain evidence="2">cv. Niubang</strain>
    </source>
</reference>
<comment type="caution">
    <text evidence="1">The sequence shown here is derived from an EMBL/GenBank/DDBJ whole genome shotgun (WGS) entry which is preliminary data.</text>
</comment>
<evidence type="ECO:0000313" key="2">
    <source>
        <dbReference type="Proteomes" id="UP001055879"/>
    </source>
</evidence>
<organism evidence="1 2">
    <name type="scientific">Arctium lappa</name>
    <name type="common">Greater burdock</name>
    <name type="synonym">Lappa major</name>
    <dbReference type="NCBI Taxonomy" id="4217"/>
    <lineage>
        <taxon>Eukaryota</taxon>
        <taxon>Viridiplantae</taxon>
        <taxon>Streptophyta</taxon>
        <taxon>Embryophyta</taxon>
        <taxon>Tracheophyta</taxon>
        <taxon>Spermatophyta</taxon>
        <taxon>Magnoliopsida</taxon>
        <taxon>eudicotyledons</taxon>
        <taxon>Gunneridae</taxon>
        <taxon>Pentapetalae</taxon>
        <taxon>asterids</taxon>
        <taxon>campanulids</taxon>
        <taxon>Asterales</taxon>
        <taxon>Asteraceae</taxon>
        <taxon>Carduoideae</taxon>
        <taxon>Cardueae</taxon>
        <taxon>Arctiinae</taxon>
        <taxon>Arctium</taxon>
    </lineage>
</organism>
<accession>A0ACB9FFE1</accession>
<evidence type="ECO:0000313" key="1">
    <source>
        <dbReference type="EMBL" id="KAI3769570.1"/>
    </source>
</evidence>
<gene>
    <name evidence="1" type="ORF">L6452_00679</name>
</gene>
<reference evidence="1 2" key="2">
    <citation type="journal article" date="2022" name="Mol. Ecol. Resour.">
        <title>The genomes of chicory, endive, great burdock and yacon provide insights into Asteraceae paleo-polyploidization history and plant inulin production.</title>
        <authorList>
            <person name="Fan W."/>
            <person name="Wang S."/>
            <person name="Wang H."/>
            <person name="Wang A."/>
            <person name="Jiang F."/>
            <person name="Liu H."/>
            <person name="Zhao H."/>
            <person name="Xu D."/>
            <person name="Zhang Y."/>
        </authorList>
    </citation>
    <scope>NUCLEOTIDE SEQUENCE [LARGE SCALE GENOMIC DNA]</scope>
    <source>
        <strain evidence="2">cv. Niubang</strain>
    </source>
</reference>
<name>A0ACB9FFE1_ARCLA</name>
<sequence length="81" mass="9251">MCDEPTSCLHQDIFTGWRYDDYCHIRKATKDLMKNQGPLWIEDFPAPLHAFAGHHSDPSSQLATLDSPQACSPVDPRPQKW</sequence>